<protein>
    <submittedName>
        <fullName evidence="1">NADP-dependent oxidoreductase</fullName>
    </submittedName>
</protein>
<evidence type="ECO:0000313" key="1">
    <source>
        <dbReference type="EMBL" id="TDA74180.1"/>
    </source>
</evidence>
<dbReference type="Gene3D" id="3.90.180.10">
    <property type="entry name" value="Medium-chain alcohol dehydrogenases, catalytic domain"/>
    <property type="match status" value="1"/>
</dbReference>
<reference evidence="1 2" key="1">
    <citation type="submission" date="2019-03" db="EMBL/GenBank/DDBJ databases">
        <title>Halomonas marinisediminis sp. nov., a moderately halophilic bacterium isolated from the Bohai Gulf.</title>
        <authorList>
            <person name="Ji X."/>
        </authorList>
    </citation>
    <scope>NUCLEOTIDE SEQUENCE [LARGE SCALE GENOMIC DNA]</scope>
    <source>
        <strain evidence="1 2">204</strain>
    </source>
</reference>
<dbReference type="EMBL" id="SLTR01000726">
    <property type="protein sequence ID" value="TDA74180.1"/>
    <property type="molecule type" value="Genomic_DNA"/>
</dbReference>
<dbReference type="Gene3D" id="3.40.50.720">
    <property type="entry name" value="NAD(P)-binding Rossmann-like Domain"/>
    <property type="match status" value="1"/>
</dbReference>
<sequence length="53" mass="5786">RDRLAEARAALADWRRAGQITTREHILKGPEAAPGAISMLYRGENTGKLLIAV</sequence>
<name>A0ABY2D1I7_9GAMM</name>
<gene>
    <name evidence="1" type="ORF">E0702_18350</name>
</gene>
<feature type="non-terminal residue" evidence="1">
    <location>
        <position position="1"/>
    </location>
</feature>
<dbReference type="Proteomes" id="UP000294823">
    <property type="component" value="Unassembled WGS sequence"/>
</dbReference>
<evidence type="ECO:0000313" key="2">
    <source>
        <dbReference type="Proteomes" id="UP000294823"/>
    </source>
</evidence>
<proteinExistence type="predicted"/>
<comment type="caution">
    <text evidence="1">The sequence shown here is derived from an EMBL/GenBank/DDBJ whole genome shotgun (WGS) entry which is preliminary data.</text>
</comment>
<organism evidence="1 2">
    <name type="scientific">Halomonas marinisediminis</name>
    <dbReference type="NCBI Taxonomy" id="2546095"/>
    <lineage>
        <taxon>Bacteria</taxon>
        <taxon>Pseudomonadati</taxon>
        <taxon>Pseudomonadota</taxon>
        <taxon>Gammaproteobacteria</taxon>
        <taxon>Oceanospirillales</taxon>
        <taxon>Halomonadaceae</taxon>
        <taxon>Halomonas</taxon>
    </lineage>
</organism>
<keyword evidence="2" id="KW-1185">Reference proteome</keyword>
<accession>A0ABY2D1I7</accession>